<dbReference type="PANTHER" id="PTHR30502">
    <property type="entry name" value="2-KETO-3-DEOXY-L-RHAMNONATE ALDOLASE"/>
    <property type="match status" value="1"/>
</dbReference>
<dbReference type="GO" id="GO:0046872">
    <property type="term" value="F:metal ion binding"/>
    <property type="evidence" value="ECO:0007669"/>
    <property type="project" value="UniProtKB-KW"/>
</dbReference>
<evidence type="ECO:0000256" key="3">
    <source>
        <dbReference type="ARBA" id="ARBA00023239"/>
    </source>
</evidence>
<proteinExistence type="inferred from homology"/>
<reference evidence="5" key="1">
    <citation type="journal article" date="2019" name="Environ. Microbiol.">
        <title>Fungal ecological strategies reflected in gene transcription - a case study of two litter decomposers.</title>
        <authorList>
            <person name="Barbi F."/>
            <person name="Kohler A."/>
            <person name="Barry K."/>
            <person name="Baskaran P."/>
            <person name="Daum C."/>
            <person name="Fauchery L."/>
            <person name="Ihrmark K."/>
            <person name="Kuo A."/>
            <person name="LaButti K."/>
            <person name="Lipzen A."/>
            <person name="Morin E."/>
            <person name="Grigoriev I.V."/>
            <person name="Henrissat B."/>
            <person name="Lindahl B."/>
            <person name="Martin F."/>
        </authorList>
    </citation>
    <scope>NUCLEOTIDE SEQUENCE</scope>
    <source>
        <strain evidence="5">JB14</strain>
    </source>
</reference>
<dbReference type="InterPro" id="IPR040442">
    <property type="entry name" value="Pyrv_kinase-like_dom_sf"/>
</dbReference>
<comment type="similarity">
    <text evidence="1">Belongs to the HpcH/HpaI aldolase family.</text>
</comment>
<dbReference type="GO" id="GO:0005737">
    <property type="term" value="C:cytoplasm"/>
    <property type="evidence" value="ECO:0007669"/>
    <property type="project" value="TreeGrafter"/>
</dbReference>
<dbReference type="SUPFAM" id="SSF51621">
    <property type="entry name" value="Phosphoenolpyruvate/pyruvate domain"/>
    <property type="match status" value="1"/>
</dbReference>
<accession>A0A6A4GQG7</accession>
<dbReference type="EMBL" id="ML769773">
    <property type="protein sequence ID" value="KAE9387888.1"/>
    <property type="molecule type" value="Genomic_DNA"/>
</dbReference>
<dbReference type="GO" id="GO:0016832">
    <property type="term" value="F:aldehyde-lyase activity"/>
    <property type="evidence" value="ECO:0007669"/>
    <property type="project" value="TreeGrafter"/>
</dbReference>
<evidence type="ECO:0000313" key="5">
    <source>
        <dbReference type="EMBL" id="KAE9387888.1"/>
    </source>
</evidence>
<sequence>MVAHTLLNVFKANKPAFGIWLTNGGFVHARSVARSLVSNPQLSRPNMSWIMLDCEHGLLPLNPAGATEVIAAIHGVKDGPSALVRIPATGHGTGSGSEGVNWQIKYALDAGARGVLVPMVSTPSQAHQVAQSSRFPPLGRRGFGSPYTQENWNIPTGSEYLSVANDNVVVLVQIETREGVENVKAIAEVDGIDGLFIGPYDLSICLGYPPPSPDPHPEIEKVIQDILRAAHDAGKKCAMYCTSGAQAAQRAAEGFDMINVTSDVGAMQSGITAEFNAATTAT</sequence>
<keyword evidence="3" id="KW-0456">Lyase</keyword>
<keyword evidence="6" id="KW-1185">Reference proteome</keyword>
<dbReference type="Pfam" id="PF03328">
    <property type="entry name" value="HpcH_HpaI"/>
    <property type="match status" value="1"/>
</dbReference>
<organism evidence="5 6">
    <name type="scientific">Gymnopus androsaceus JB14</name>
    <dbReference type="NCBI Taxonomy" id="1447944"/>
    <lineage>
        <taxon>Eukaryota</taxon>
        <taxon>Fungi</taxon>
        <taxon>Dikarya</taxon>
        <taxon>Basidiomycota</taxon>
        <taxon>Agaricomycotina</taxon>
        <taxon>Agaricomycetes</taxon>
        <taxon>Agaricomycetidae</taxon>
        <taxon>Agaricales</taxon>
        <taxon>Marasmiineae</taxon>
        <taxon>Omphalotaceae</taxon>
        <taxon>Gymnopus</taxon>
    </lineage>
</organism>
<dbReference type="InterPro" id="IPR005000">
    <property type="entry name" value="Aldolase/citrate-lyase_domain"/>
</dbReference>
<protein>
    <submittedName>
        <fullName evidence="5">Phosphoenolpyruvate/pyruvate domain-containing protein</fullName>
    </submittedName>
</protein>
<dbReference type="InterPro" id="IPR015813">
    <property type="entry name" value="Pyrv/PenolPyrv_kinase-like_dom"/>
</dbReference>
<evidence type="ECO:0000256" key="1">
    <source>
        <dbReference type="ARBA" id="ARBA00005568"/>
    </source>
</evidence>
<dbReference type="InterPro" id="IPR050251">
    <property type="entry name" value="HpcH-HpaI_aldolase"/>
</dbReference>
<evidence type="ECO:0000259" key="4">
    <source>
        <dbReference type="Pfam" id="PF03328"/>
    </source>
</evidence>
<dbReference type="OrthoDB" id="1621678at2759"/>
<name>A0A6A4GQG7_9AGAR</name>
<evidence type="ECO:0000256" key="2">
    <source>
        <dbReference type="ARBA" id="ARBA00022723"/>
    </source>
</evidence>
<evidence type="ECO:0000313" key="6">
    <source>
        <dbReference type="Proteomes" id="UP000799118"/>
    </source>
</evidence>
<feature type="domain" description="HpcH/HpaI aldolase/citrate lyase" evidence="4">
    <location>
        <begin position="47"/>
        <end position="265"/>
    </location>
</feature>
<gene>
    <name evidence="5" type="ORF">BT96DRAFT_890819</name>
</gene>
<dbReference type="AlphaFoldDB" id="A0A6A4GQG7"/>
<dbReference type="Proteomes" id="UP000799118">
    <property type="component" value="Unassembled WGS sequence"/>
</dbReference>
<dbReference type="PANTHER" id="PTHR30502:SF0">
    <property type="entry name" value="PHOSPHOENOLPYRUVATE CARBOXYLASE FAMILY PROTEIN"/>
    <property type="match status" value="1"/>
</dbReference>
<keyword evidence="2" id="KW-0479">Metal-binding</keyword>
<dbReference type="Gene3D" id="3.20.20.60">
    <property type="entry name" value="Phosphoenolpyruvate-binding domains"/>
    <property type="match status" value="1"/>
</dbReference>